<evidence type="ECO:0000313" key="2">
    <source>
        <dbReference type="Proteomes" id="UP001201262"/>
    </source>
</evidence>
<name>A0AAD4Q353_9EURO</name>
<dbReference type="Proteomes" id="UP001201262">
    <property type="component" value="Unassembled WGS sequence"/>
</dbReference>
<dbReference type="EMBL" id="JAJTJA010000004">
    <property type="protein sequence ID" value="KAH8701048.1"/>
    <property type="molecule type" value="Genomic_DNA"/>
</dbReference>
<organism evidence="1 2">
    <name type="scientific">Talaromyces proteolyticus</name>
    <dbReference type="NCBI Taxonomy" id="1131652"/>
    <lineage>
        <taxon>Eukaryota</taxon>
        <taxon>Fungi</taxon>
        <taxon>Dikarya</taxon>
        <taxon>Ascomycota</taxon>
        <taxon>Pezizomycotina</taxon>
        <taxon>Eurotiomycetes</taxon>
        <taxon>Eurotiomycetidae</taxon>
        <taxon>Eurotiales</taxon>
        <taxon>Trichocomaceae</taxon>
        <taxon>Talaromyces</taxon>
        <taxon>Talaromyces sect. Bacilispori</taxon>
    </lineage>
</organism>
<accession>A0AAD4Q353</accession>
<reference evidence="1" key="1">
    <citation type="submission" date="2021-12" db="EMBL/GenBank/DDBJ databases">
        <title>Convergent genome expansion in fungi linked to evolution of root-endophyte symbiosis.</title>
        <authorList>
            <consortium name="DOE Joint Genome Institute"/>
            <person name="Ke Y.-H."/>
            <person name="Bonito G."/>
            <person name="Liao H.-L."/>
            <person name="Looney B."/>
            <person name="Rojas-Flechas A."/>
            <person name="Nash J."/>
            <person name="Hameed K."/>
            <person name="Schadt C."/>
            <person name="Martin F."/>
            <person name="Crous P.W."/>
            <person name="Miettinen O."/>
            <person name="Magnuson J.K."/>
            <person name="Labbe J."/>
            <person name="Jacobson D."/>
            <person name="Doktycz M.J."/>
            <person name="Veneault-Fourrey C."/>
            <person name="Kuo A."/>
            <person name="Mondo S."/>
            <person name="Calhoun S."/>
            <person name="Riley R."/>
            <person name="Ohm R."/>
            <person name="LaButti K."/>
            <person name="Andreopoulos B."/>
            <person name="Pangilinan J."/>
            <person name="Nolan M."/>
            <person name="Tritt A."/>
            <person name="Clum A."/>
            <person name="Lipzen A."/>
            <person name="Daum C."/>
            <person name="Barry K."/>
            <person name="Grigoriev I.V."/>
            <person name="Vilgalys R."/>
        </authorList>
    </citation>
    <scope>NUCLEOTIDE SEQUENCE</scope>
    <source>
        <strain evidence="1">PMI_201</strain>
    </source>
</reference>
<sequence>MTEQIPPYFNCFEGMPIEYDGSYSSLGSVMSPHNYHQNSFTPLATSYNDQVASYSYQLPETGNDLLPISQHCFSSSDHTSPYNPYQMQSQAHYPPRLMLSQAFPQAAPQSAMETRYQQLGNDSFVDTASGFVPQCNVLQGNVLRECQPAEFDEYPEYNEFNGLREQSINSFSSGIVGFQRQSANMLGQEQTISPSALHKSPLDLPPQAQVKRVRASPPQAKPVVVSHQMMVAKSNTLPKHAVASLPQYHQFQYYQSQFQLQHPQQHPQQHQLQHRRLHSMQVPDTFNNSYQALTVQPTQPVQPVQRAQPVIKNEESDDDDDDDSLDIDLANSGLPVLNNVTVNNGARKSVFPPIPTLAAHPFLQTRRNEIIIEVASALGQRLAQVYFLSEKDQQNAFLRIAKDFGCSYSEIKLMGPLTEPDSTLRGRYRTLKLSPELRVRLLMRAVELYREVLKAPKRPRARRGSSTSSATLTDAEGNEVKIMWKHVQEFIIREGGSYKFSYKSCKKKYFEVIAAQSG</sequence>
<gene>
    <name evidence="1" type="ORF">BGW36DRAFT_406166</name>
</gene>
<protein>
    <submittedName>
        <fullName evidence="1">Uncharacterized protein</fullName>
    </submittedName>
</protein>
<dbReference type="GeneID" id="70249276"/>
<keyword evidence="2" id="KW-1185">Reference proteome</keyword>
<proteinExistence type="predicted"/>
<dbReference type="AlphaFoldDB" id="A0AAD4Q353"/>
<evidence type="ECO:0000313" key="1">
    <source>
        <dbReference type="EMBL" id="KAH8701048.1"/>
    </source>
</evidence>
<comment type="caution">
    <text evidence="1">The sequence shown here is derived from an EMBL/GenBank/DDBJ whole genome shotgun (WGS) entry which is preliminary data.</text>
</comment>
<dbReference type="RefSeq" id="XP_046074754.1">
    <property type="nucleotide sequence ID" value="XM_046218989.1"/>
</dbReference>